<dbReference type="PANTHER" id="PTHR31617:SF0">
    <property type="entry name" value="TRANSMEMBRANE PROTEIN 171"/>
    <property type="match status" value="1"/>
</dbReference>
<reference evidence="3" key="1">
    <citation type="journal article" date="2017" name="PLoS ONE">
        <title>The Agassiz's desert tortoise genome provides a resource for the conservation of a threatened species.</title>
        <authorList>
            <person name="Tollis M."/>
            <person name="DeNardo D.F."/>
            <person name="Cornelius J.A."/>
            <person name="Dolby G.A."/>
            <person name="Edwards T."/>
            <person name="Henen B.T."/>
            <person name="Karl A.E."/>
            <person name="Murphy R.W."/>
            <person name="Kusumi K."/>
        </authorList>
    </citation>
    <scope>NUCLEOTIDE SEQUENCE [LARGE SCALE GENOMIC DNA]</scope>
</reference>
<reference evidence="2" key="2">
    <citation type="submission" date="2025-08" db="UniProtKB">
        <authorList>
            <consortium name="Ensembl"/>
        </authorList>
    </citation>
    <scope>IDENTIFICATION</scope>
</reference>
<evidence type="ECO:0000256" key="1">
    <source>
        <dbReference type="SAM" id="Phobius"/>
    </source>
</evidence>
<keyword evidence="1" id="KW-0472">Membrane</keyword>
<accession>A0A452HRL0</accession>
<sequence length="319" mass="34649">MCAIAVPRPGGEENNGHHRKFFFFFVFGVALLCTGFLLSVFILQTCPSGTFNDCNRALKIAGPVVVAVGLVCVLLAQSRARLYLSQRQMQGEQVYRLIFCQENCQFAQFLIFGFLFLASGVLISFLGIWVPGCSPGRHSLQYNQTSTSDVELPGCGFLPLQIMGPLIVLIGLSFFVIAHIKKKTNLNLSQESSENGEQFQSPESLQVTAGDAVMTFPPLPPPYFADSLSPPVTHKPLATELPMSENPPPYHSIVNNGAQLAHVQGMVSVRECELLYAIPGSSSSSDILPTLHLSSELPPIYEGNEAIVNTEYSSGSSMT</sequence>
<feature type="transmembrane region" description="Helical" evidence="1">
    <location>
        <begin position="57"/>
        <end position="76"/>
    </location>
</feature>
<evidence type="ECO:0000313" key="3">
    <source>
        <dbReference type="Proteomes" id="UP000291020"/>
    </source>
</evidence>
<dbReference type="InterPro" id="IPR029173">
    <property type="entry name" value="TMEM171"/>
</dbReference>
<dbReference type="PANTHER" id="PTHR31617">
    <property type="entry name" value="TRANSMEMBRANE PROTEIN 171"/>
    <property type="match status" value="1"/>
</dbReference>
<proteinExistence type="predicted"/>
<organism evidence="2 3">
    <name type="scientific">Gopherus agassizii</name>
    <name type="common">Agassiz's desert tortoise</name>
    <dbReference type="NCBI Taxonomy" id="38772"/>
    <lineage>
        <taxon>Eukaryota</taxon>
        <taxon>Metazoa</taxon>
        <taxon>Chordata</taxon>
        <taxon>Craniata</taxon>
        <taxon>Vertebrata</taxon>
        <taxon>Euteleostomi</taxon>
        <taxon>Archelosauria</taxon>
        <taxon>Testudinata</taxon>
        <taxon>Testudines</taxon>
        <taxon>Cryptodira</taxon>
        <taxon>Durocryptodira</taxon>
        <taxon>Testudinoidea</taxon>
        <taxon>Testudinidae</taxon>
        <taxon>Gopherus</taxon>
    </lineage>
</organism>
<feature type="transmembrane region" description="Helical" evidence="1">
    <location>
        <begin position="21"/>
        <end position="45"/>
    </location>
</feature>
<keyword evidence="1" id="KW-1133">Transmembrane helix</keyword>
<dbReference type="Proteomes" id="UP000291020">
    <property type="component" value="Unassembled WGS sequence"/>
</dbReference>
<feature type="transmembrane region" description="Helical" evidence="1">
    <location>
        <begin position="162"/>
        <end position="180"/>
    </location>
</feature>
<dbReference type="Pfam" id="PF15471">
    <property type="entry name" value="TMEM171"/>
    <property type="match status" value="1"/>
</dbReference>
<dbReference type="AlphaFoldDB" id="A0A452HRL0"/>
<protein>
    <submittedName>
        <fullName evidence="2">Uncharacterized protein</fullName>
    </submittedName>
</protein>
<dbReference type="Ensembl" id="ENSGAGT00000020189.1">
    <property type="protein sequence ID" value="ENSGAGP00000017694.1"/>
    <property type="gene ID" value="ENSGAGG00000013149.1"/>
</dbReference>
<keyword evidence="3" id="KW-1185">Reference proteome</keyword>
<reference evidence="2" key="3">
    <citation type="submission" date="2025-09" db="UniProtKB">
        <authorList>
            <consortium name="Ensembl"/>
        </authorList>
    </citation>
    <scope>IDENTIFICATION</scope>
</reference>
<dbReference type="STRING" id="38772.ENSGAGP00000017694"/>
<evidence type="ECO:0000313" key="2">
    <source>
        <dbReference type="Ensembl" id="ENSGAGP00000017694.1"/>
    </source>
</evidence>
<feature type="transmembrane region" description="Helical" evidence="1">
    <location>
        <begin position="106"/>
        <end position="130"/>
    </location>
</feature>
<name>A0A452HRL0_9SAUR</name>
<keyword evidence="1" id="KW-0812">Transmembrane</keyword>